<dbReference type="EMBL" id="CP023702">
    <property type="protein sequence ID" value="QEU72018.1"/>
    <property type="molecule type" value="Genomic_DNA"/>
</dbReference>
<dbReference type="AlphaFoldDB" id="A0A5J6F6N7"/>
<name>A0A5J6F6N7_9ACTN</name>
<protein>
    <recommendedName>
        <fullName evidence="3">MerR family transcriptional regulator</fullName>
    </recommendedName>
</protein>
<proteinExistence type="predicted"/>
<sequence>MEYQLPPAGTLTTRLAALSAGVAPATIRDWVRRGLLTRCGGSPKRPIYRLADVESARYAAKPTRAGQRGVKAA</sequence>
<dbReference type="KEGG" id="snk:CP967_08585"/>
<evidence type="ECO:0000313" key="2">
    <source>
        <dbReference type="Proteomes" id="UP000326178"/>
    </source>
</evidence>
<dbReference type="RefSeq" id="WP_150487384.1">
    <property type="nucleotide sequence ID" value="NZ_BMUV01000001.1"/>
</dbReference>
<dbReference type="Proteomes" id="UP000326178">
    <property type="component" value="Chromosome"/>
</dbReference>
<accession>A0A5J6F6N7</accession>
<evidence type="ECO:0000313" key="1">
    <source>
        <dbReference type="EMBL" id="QEU72018.1"/>
    </source>
</evidence>
<gene>
    <name evidence="1" type="ORF">CP967_08585</name>
</gene>
<dbReference type="OrthoDB" id="4245775at2"/>
<keyword evidence="2" id="KW-1185">Reference proteome</keyword>
<evidence type="ECO:0008006" key="3">
    <source>
        <dbReference type="Google" id="ProtNLM"/>
    </source>
</evidence>
<reference evidence="1 2" key="1">
    <citation type="submission" date="2017-09" db="EMBL/GenBank/DDBJ databases">
        <authorList>
            <person name="Lee N."/>
            <person name="Cho B.-K."/>
        </authorList>
    </citation>
    <scope>NUCLEOTIDE SEQUENCE [LARGE SCALE GENOMIC DNA]</scope>
    <source>
        <strain evidence="1 2">ATCC 12769</strain>
    </source>
</reference>
<organism evidence="1 2">
    <name type="scientific">Streptomyces nitrosporeus</name>
    <dbReference type="NCBI Taxonomy" id="28894"/>
    <lineage>
        <taxon>Bacteria</taxon>
        <taxon>Bacillati</taxon>
        <taxon>Actinomycetota</taxon>
        <taxon>Actinomycetes</taxon>
        <taxon>Kitasatosporales</taxon>
        <taxon>Streptomycetaceae</taxon>
        <taxon>Streptomyces</taxon>
    </lineage>
</organism>